<keyword evidence="1" id="KW-1133">Transmembrane helix</keyword>
<organism evidence="2 3">
    <name type="scientific">Hibiscus trionum</name>
    <name type="common">Flower of an hour</name>
    <dbReference type="NCBI Taxonomy" id="183268"/>
    <lineage>
        <taxon>Eukaryota</taxon>
        <taxon>Viridiplantae</taxon>
        <taxon>Streptophyta</taxon>
        <taxon>Embryophyta</taxon>
        <taxon>Tracheophyta</taxon>
        <taxon>Spermatophyta</taxon>
        <taxon>Magnoliopsida</taxon>
        <taxon>eudicotyledons</taxon>
        <taxon>Gunneridae</taxon>
        <taxon>Pentapetalae</taxon>
        <taxon>rosids</taxon>
        <taxon>malvids</taxon>
        <taxon>Malvales</taxon>
        <taxon>Malvaceae</taxon>
        <taxon>Malvoideae</taxon>
        <taxon>Hibiscus</taxon>
    </lineage>
</organism>
<proteinExistence type="predicted"/>
<reference evidence="2" key="1">
    <citation type="submission" date="2023-05" db="EMBL/GenBank/DDBJ databases">
        <title>Genome and transcriptome analyses reveal genes involved in the formation of fine ridges on petal epidermal cells in Hibiscus trionum.</title>
        <authorList>
            <person name="Koshimizu S."/>
            <person name="Masuda S."/>
            <person name="Ishii T."/>
            <person name="Shirasu K."/>
            <person name="Hoshino A."/>
            <person name="Arita M."/>
        </authorList>
    </citation>
    <scope>NUCLEOTIDE SEQUENCE</scope>
    <source>
        <strain evidence="2">Hamamatsu line</strain>
    </source>
</reference>
<sequence>MFDFGDEVTIESYRIPWLIWIQILVLLLLIMLLYGFTLFVLDFPETPSSVSQLGIIPVFSPTTELASQVVEKQSIMGEIGISRGACRSGGGGGDESVEMEEDRHGLHHPCHYFRLAKLAFLKCLGLDFLSSDNAEQR</sequence>
<accession>A0A9W7H024</accession>
<evidence type="ECO:0000313" key="2">
    <source>
        <dbReference type="EMBL" id="GMI67883.1"/>
    </source>
</evidence>
<dbReference type="AlphaFoldDB" id="A0A9W7H024"/>
<protein>
    <submittedName>
        <fullName evidence="2">Uncharacterized protein</fullName>
    </submittedName>
</protein>
<dbReference type="PANTHER" id="PTHR35771">
    <property type="entry name" value="TRANSMEMBRANE PROTEIN-RELATED"/>
    <property type="match status" value="1"/>
</dbReference>
<keyword evidence="1" id="KW-0472">Membrane</keyword>
<dbReference type="Proteomes" id="UP001165190">
    <property type="component" value="Unassembled WGS sequence"/>
</dbReference>
<keyword evidence="1" id="KW-0812">Transmembrane</keyword>
<dbReference type="PANTHER" id="PTHR35771:SF3">
    <property type="entry name" value="TRANSMEMBRANE PROTEIN"/>
    <property type="match status" value="1"/>
</dbReference>
<feature type="transmembrane region" description="Helical" evidence="1">
    <location>
        <begin position="17"/>
        <end position="41"/>
    </location>
</feature>
<evidence type="ECO:0000313" key="3">
    <source>
        <dbReference type="Proteomes" id="UP001165190"/>
    </source>
</evidence>
<keyword evidence="3" id="KW-1185">Reference proteome</keyword>
<dbReference type="EMBL" id="BSYR01000006">
    <property type="protein sequence ID" value="GMI67883.1"/>
    <property type="molecule type" value="Genomic_DNA"/>
</dbReference>
<dbReference type="OrthoDB" id="1653570at2759"/>
<evidence type="ECO:0000256" key="1">
    <source>
        <dbReference type="SAM" id="Phobius"/>
    </source>
</evidence>
<gene>
    <name evidence="2" type="ORF">HRI_000457600</name>
</gene>
<name>A0A9W7H024_HIBTR</name>
<comment type="caution">
    <text evidence="2">The sequence shown here is derived from an EMBL/GenBank/DDBJ whole genome shotgun (WGS) entry which is preliminary data.</text>
</comment>